<protein>
    <recommendedName>
        <fullName evidence="3">DUF5666 domain-containing protein</fullName>
    </recommendedName>
</protein>
<feature type="region of interest" description="Disordered" evidence="1">
    <location>
        <begin position="29"/>
        <end position="50"/>
    </location>
</feature>
<evidence type="ECO:0000259" key="3">
    <source>
        <dbReference type="Pfam" id="PF18914"/>
    </source>
</evidence>
<dbReference type="EMBL" id="JAUSUT010000001">
    <property type="protein sequence ID" value="MDQ0382929.1"/>
    <property type="molecule type" value="Genomic_DNA"/>
</dbReference>
<feature type="compositionally biased region" description="Low complexity" evidence="1">
    <location>
        <begin position="239"/>
        <end position="250"/>
    </location>
</feature>
<feature type="compositionally biased region" description="Gly residues" evidence="1">
    <location>
        <begin position="122"/>
        <end position="131"/>
    </location>
</feature>
<gene>
    <name evidence="4" type="ORF">FB470_006923</name>
</gene>
<evidence type="ECO:0000256" key="2">
    <source>
        <dbReference type="SAM" id="SignalP"/>
    </source>
</evidence>
<name>A0ABU0F6H8_9PSEU</name>
<feature type="region of interest" description="Disordered" evidence="1">
    <location>
        <begin position="224"/>
        <end position="250"/>
    </location>
</feature>
<proteinExistence type="predicted"/>
<feature type="compositionally biased region" description="Polar residues" evidence="1">
    <location>
        <begin position="141"/>
        <end position="153"/>
    </location>
</feature>
<sequence length="250" mass="23920">MIRRTALTVVGGALVLTLAACGSSGGSSGGGAGSASQAPSPAGNAARGPAASGTIASVAASSIEVQNPSSGQVTVNFSGDTRFTQRVAATLADVAKGSCAVVAGTGQPITAKTVEISPATGNGCGFGGGARSQGTRAPRPSGTNRNNTGSGQARTAGTVTAVSATGFTVHEDNPQTGAGNDIAVTVDSSTTFTRTESATASALKVGECATADGQTDDTGTVTARTIGISQPGPDGCVTGGTRQRTGGTNG</sequence>
<feature type="compositionally biased region" description="Low complexity" evidence="1">
    <location>
        <begin position="34"/>
        <end position="46"/>
    </location>
</feature>
<dbReference type="Proteomes" id="UP001229651">
    <property type="component" value="Unassembled WGS sequence"/>
</dbReference>
<feature type="domain" description="DUF5666" evidence="3">
    <location>
        <begin position="157"/>
        <end position="226"/>
    </location>
</feature>
<comment type="caution">
    <text evidence="4">The sequence shown here is derived from an EMBL/GenBank/DDBJ whole genome shotgun (WGS) entry which is preliminary data.</text>
</comment>
<feature type="signal peptide" evidence="2">
    <location>
        <begin position="1"/>
        <end position="22"/>
    </location>
</feature>
<reference evidence="4 5" key="1">
    <citation type="submission" date="2023-07" db="EMBL/GenBank/DDBJ databases">
        <title>Sequencing the genomes of 1000 actinobacteria strains.</title>
        <authorList>
            <person name="Klenk H.-P."/>
        </authorList>
    </citation>
    <scope>NUCLEOTIDE SEQUENCE [LARGE SCALE GENOMIC DNA]</scope>
    <source>
        <strain evidence="4 5">DSM 45805</strain>
    </source>
</reference>
<dbReference type="PROSITE" id="PS51257">
    <property type="entry name" value="PROKAR_LIPOPROTEIN"/>
    <property type="match status" value="1"/>
</dbReference>
<feature type="chain" id="PRO_5045723956" description="DUF5666 domain-containing protein" evidence="2">
    <location>
        <begin position="23"/>
        <end position="250"/>
    </location>
</feature>
<dbReference type="RefSeq" id="WP_306998520.1">
    <property type="nucleotide sequence ID" value="NZ_JAUSUT010000001.1"/>
</dbReference>
<dbReference type="Pfam" id="PF18914">
    <property type="entry name" value="DUF5666"/>
    <property type="match status" value="1"/>
</dbReference>
<evidence type="ECO:0000313" key="4">
    <source>
        <dbReference type="EMBL" id="MDQ0382929.1"/>
    </source>
</evidence>
<feature type="region of interest" description="Disordered" evidence="1">
    <location>
        <begin position="122"/>
        <end position="153"/>
    </location>
</feature>
<evidence type="ECO:0000313" key="5">
    <source>
        <dbReference type="Proteomes" id="UP001229651"/>
    </source>
</evidence>
<accession>A0ABU0F6H8</accession>
<keyword evidence="2" id="KW-0732">Signal</keyword>
<organism evidence="4 5">
    <name type="scientific">Amycolatopsis thermophila</name>
    <dbReference type="NCBI Taxonomy" id="206084"/>
    <lineage>
        <taxon>Bacteria</taxon>
        <taxon>Bacillati</taxon>
        <taxon>Actinomycetota</taxon>
        <taxon>Actinomycetes</taxon>
        <taxon>Pseudonocardiales</taxon>
        <taxon>Pseudonocardiaceae</taxon>
        <taxon>Amycolatopsis</taxon>
    </lineage>
</organism>
<dbReference type="InterPro" id="IPR043724">
    <property type="entry name" value="DUF5666"/>
</dbReference>
<keyword evidence="5" id="KW-1185">Reference proteome</keyword>
<evidence type="ECO:0000256" key="1">
    <source>
        <dbReference type="SAM" id="MobiDB-lite"/>
    </source>
</evidence>